<feature type="compositionally biased region" description="Acidic residues" evidence="1">
    <location>
        <begin position="68"/>
        <end position="83"/>
    </location>
</feature>
<feature type="region of interest" description="Disordered" evidence="1">
    <location>
        <begin position="379"/>
        <end position="447"/>
    </location>
</feature>
<comment type="caution">
    <text evidence="2">The sequence shown here is derived from an EMBL/GenBank/DDBJ whole genome shotgun (WGS) entry which is preliminary data.</text>
</comment>
<feature type="compositionally biased region" description="Basic and acidic residues" evidence="1">
    <location>
        <begin position="402"/>
        <end position="423"/>
    </location>
</feature>
<dbReference type="GO" id="GO:0042790">
    <property type="term" value="P:nucleolar large rRNA transcription by RNA polymerase I"/>
    <property type="evidence" value="ECO:0007669"/>
    <property type="project" value="TreeGrafter"/>
</dbReference>
<evidence type="ECO:0000256" key="1">
    <source>
        <dbReference type="SAM" id="MobiDB-lite"/>
    </source>
</evidence>
<feature type="compositionally biased region" description="Acidic residues" evidence="1">
    <location>
        <begin position="190"/>
        <end position="216"/>
    </location>
</feature>
<evidence type="ECO:0000313" key="3">
    <source>
        <dbReference type="Proteomes" id="UP001304895"/>
    </source>
</evidence>
<feature type="compositionally biased region" description="Basic residues" evidence="1">
    <location>
        <begin position="1"/>
        <end position="12"/>
    </location>
</feature>
<dbReference type="PANTHER" id="PTHR28244:SF1">
    <property type="entry name" value="RNA POLYMERASE I-SPECIFIC TRANSCRIPTION INITIATION FACTOR RRN11"/>
    <property type="match status" value="1"/>
</dbReference>
<dbReference type="InterPro" id="IPR053029">
    <property type="entry name" value="RNA_pol_I-specific_init_factor"/>
</dbReference>
<feature type="compositionally biased region" description="Acidic residues" evidence="1">
    <location>
        <begin position="96"/>
        <end position="108"/>
    </location>
</feature>
<feature type="compositionally biased region" description="Basic and acidic residues" evidence="1">
    <location>
        <begin position="303"/>
        <end position="322"/>
    </location>
</feature>
<dbReference type="PANTHER" id="PTHR28244">
    <property type="entry name" value="RNA POLYMERASE I-SPECIFIC TRANSCRIPTION INITIATION FACTOR RRN11"/>
    <property type="match status" value="1"/>
</dbReference>
<evidence type="ECO:0000313" key="2">
    <source>
        <dbReference type="EMBL" id="KAK4130780.1"/>
    </source>
</evidence>
<dbReference type="GO" id="GO:0001164">
    <property type="term" value="F:RNA polymerase I core promoter sequence-specific DNA binding"/>
    <property type="evidence" value="ECO:0007669"/>
    <property type="project" value="TreeGrafter"/>
</dbReference>
<organism evidence="2 3">
    <name type="scientific">Trichocladium antarcticum</name>
    <dbReference type="NCBI Taxonomy" id="1450529"/>
    <lineage>
        <taxon>Eukaryota</taxon>
        <taxon>Fungi</taxon>
        <taxon>Dikarya</taxon>
        <taxon>Ascomycota</taxon>
        <taxon>Pezizomycotina</taxon>
        <taxon>Sordariomycetes</taxon>
        <taxon>Sordariomycetidae</taxon>
        <taxon>Sordariales</taxon>
        <taxon>Chaetomiaceae</taxon>
        <taxon>Trichocladium</taxon>
    </lineage>
</organism>
<keyword evidence="3" id="KW-1185">Reference proteome</keyword>
<dbReference type="Proteomes" id="UP001304895">
    <property type="component" value="Unassembled WGS sequence"/>
</dbReference>
<reference evidence="2" key="2">
    <citation type="submission" date="2023-05" db="EMBL/GenBank/DDBJ databases">
        <authorList>
            <consortium name="Lawrence Berkeley National Laboratory"/>
            <person name="Steindorff A."/>
            <person name="Hensen N."/>
            <person name="Bonometti L."/>
            <person name="Westerberg I."/>
            <person name="Brannstrom I.O."/>
            <person name="Guillou S."/>
            <person name="Cros-Aarteil S."/>
            <person name="Calhoun S."/>
            <person name="Haridas S."/>
            <person name="Kuo A."/>
            <person name="Mondo S."/>
            <person name="Pangilinan J."/>
            <person name="Riley R."/>
            <person name="Labutti K."/>
            <person name="Andreopoulos B."/>
            <person name="Lipzen A."/>
            <person name="Chen C."/>
            <person name="Yanf M."/>
            <person name="Daum C."/>
            <person name="Ng V."/>
            <person name="Clum A."/>
            <person name="Ohm R."/>
            <person name="Martin F."/>
            <person name="Silar P."/>
            <person name="Natvig D."/>
            <person name="Lalanne C."/>
            <person name="Gautier V."/>
            <person name="Ament-Velasquez S.L."/>
            <person name="Kruys A."/>
            <person name="Hutchinson M.I."/>
            <person name="Powell A.J."/>
            <person name="Barry K."/>
            <person name="Miller A.N."/>
            <person name="Grigoriev I.V."/>
            <person name="Debuchy R."/>
            <person name="Gladieux P."/>
            <person name="Thoren M.H."/>
            <person name="Johannesson H."/>
        </authorList>
    </citation>
    <scope>NUCLEOTIDE SEQUENCE</scope>
    <source>
        <strain evidence="2">CBS 123565</strain>
    </source>
</reference>
<feature type="compositionally biased region" description="Acidic residues" evidence="1">
    <location>
        <begin position="428"/>
        <end position="447"/>
    </location>
</feature>
<feature type="region of interest" description="Disordered" evidence="1">
    <location>
        <begin position="1"/>
        <end position="139"/>
    </location>
</feature>
<dbReference type="EMBL" id="MU853432">
    <property type="protein sequence ID" value="KAK4130780.1"/>
    <property type="molecule type" value="Genomic_DNA"/>
</dbReference>
<feature type="region of interest" description="Disordered" evidence="1">
    <location>
        <begin position="301"/>
        <end position="322"/>
    </location>
</feature>
<protein>
    <submittedName>
        <fullName evidence="2">Uncharacterized protein</fullName>
    </submittedName>
</protein>
<proteinExistence type="predicted"/>
<reference evidence="2" key="1">
    <citation type="journal article" date="2023" name="Mol. Phylogenet. Evol.">
        <title>Genome-scale phylogeny and comparative genomics of the fungal order Sordariales.</title>
        <authorList>
            <person name="Hensen N."/>
            <person name="Bonometti L."/>
            <person name="Westerberg I."/>
            <person name="Brannstrom I.O."/>
            <person name="Guillou S."/>
            <person name="Cros-Aarteil S."/>
            <person name="Calhoun S."/>
            <person name="Haridas S."/>
            <person name="Kuo A."/>
            <person name="Mondo S."/>
            <person name="Pangilinan J."/>
            <person name="Riley R."/>
            <person name="LaButti K."/>
            <person name="Andreopoulos B."/>
            <person name="Lipzen A."/>
            <person name="Chen C."/>
            <person name="Yan M."/>
            <person name="Daum C."/>
            <person name="Ng V."/>
            <person name="Clum A."/>
            <person name="Steindorff A."/>
            <person name="Ohm R.A."/>
            <person name="Martin F."/>
            <person name="Silar P."/>
            <person name="Natvig D.O."/>
            <person name="Lalanne C."/>
            <person name="Gautier V."/>
            <person name="Ament-Velasquez S.L."/>
            <person name="Kruys A."/>
            <person name="Hutchinson M.I."/>
            <person name="Powell A.J."/>
            <person name="Barry K."/>
            <person name="Miller A.N."/>
            <person name="Grigoriev I.V."/>
            <person name="Debuchy R."/>
            <person name="Gladieux P."/>
            <person name="Hiltunen Thoren M."/>
            <person name="Johannesson H."/>
        </authorList>
    </citation>
    <scope>NUCLEOTIDE SEQUENCE</scope>
    <source>
        <strain evidence="2">CBS 123565</strain>
    </source>
</reference>
<dbReference type="GO" id="GO:0017025">
    <property type="term" value="F:TBP-class protein binding"/>
    <property type="evidence" value="ECO:0007669"/>
    <property type="project" value="TreeGrafter"/>
</dbReference>
<gene>
    <name evidence="2" type="ORF">BT67DRAFT_452232</name>
</gene>
<feature type="region of interest" description="Disordered" evidence="1">
    <location>
        <begin position="183"/>
        <end position="216"/>
    </location>
</feature>
<feature type="compositionally biased region" description="Basic and acidic residues" evidence="1">
    <location>
        <begin position="127"/>
        <end position="139"/>
    </location>
</feature>
<accession>A0AAN6UDR8</accession>
<name>A0AAN6UDR8_9PEZI</name>
<dbReference type="GO" id="GO:0070860">
    <property type="term" value="C:RNA polymerase I core factor complex"/>
    <property type="evidence" value="ECO:0007669"/>
    <property type="project" value="TreeGrafter"/>
</dbReference>
<dbReference type="AlphaFoldDB" id="A0AAN6UDR8"/>
<sequence length="447" mass="48947">MDSARKPKRKRGASPSAVINPLSHRPATLKQFTLAGYPPELPLPAETHPGFPHRAPRDKSPSPTPTTSDDDDDDDDDGDDDDGNNTSARDATTDAETTDADADADADTDATTGSTRRRNKAASRNRTNKEQDDRDRDRKAAAYRARVGWLTAIIRRCLGEGDVATATRAFGLLARARVYGRKVDLRGDGDGDGDEGEGGGEGDGNGDGEEEVDEEREAARLERLKTYYGYLIQQYPYSKQHPRSTNVELDFHVALYSAEMEAAYAAHGRGLERLQRGDSWGGDDEDAMDVDEDMGFGADGGDGVDHEEASGRGEHLQGLSRHELKLREKENGLRLVALRSMTDIAERMDTAMETVPFSRGPELLRLRAMVALYLGDLNVPPAPRSKAEDKASKRARAGQRCKARDLLRKIKEGGGELKDHDEQLLESLESDDEDEDGDEDEGPALPM</sequence>